<organism evidence="2 3">
    <name type="scientific">Roseivivax halotolerans</name>
    <dbReference type="NCBI Taxonomy" id="93684"/>
    <lineage>
        <taxon>Bacteria</taxon>
        <taxon>Pseudomonadati</taxon>
        <taxon>Pseudomonadota</taxon>
        <taxon>Alphaproteobacteria</taxon>
        <taxon>Rhodobacterales</taxon>
        <taxon>Roseobacteraceae</taxon>
        <taxon>Roseivivax</taxon>
    </lineage>
</organism>
<dbReference type="RefSeq" id="WP_093013375.1">
    <property type="nucleotide sequence ID" value="NZ_FOXV01000010.1"/>
</dbReference>
<evidence type="ECO:0000256" key="1">
    <source>
        <dbReference type="SAM" id="MobiDB-lite"/>
    </source>
</evidence>
<gene>
    <name evidence="2" type="ORF">SAMN05421853_11014</name>
</gene>
<dbReference type="STRING" id="93684.SAMN05421853_11014"/>
<dbReference type="Proteomes" id="UP000243106">
    <property type="component" value="Unassembled WGS sequence"/>
</dbReference>
<evidence type="ECO:0000313" key="3">
    <source>
        <dbReference type="Proteomes" id="UP000243106"/>
    </source>
</evidence>
<feature type="region of interest" description="Disordered" evidence="1">
    <location>
        <begin position="1"/>
        <end position="25"/>
    </location>
</feature>
<reference evidence="3" key="1">
    <citation type="submission" date="2016-10" db="EMBL/GenBank/DDBJ databases">
        <authorList>
            <person name="Varghese N."/>
            <person name="Submissions S."/>
        </authorList>
    </citation>
    <scope>NUCLEOTIDE SEQUENCE [LARGE SCALE GENOMIC DNA]</scope>
    <source>
        <strain evidence="3">JCM 10271</strain>
    </source>
</reference>
<proteinExistence type="predicted"/>
<sequence>MSQGKKMAAGSGEGTANEVSISRRSHVVIPEYPSRKSIAQAKREKERQKNKDLWKILIAAELMRGLR</sequence>
<keyword evidence="3" id="KW-1185">Reference proteome</keyword>
<evidence type="ECO:0000313" key="2">
    <source>
        <dbReference type="EMBL" id="SFQ55688.1"/>
    </source>
</evidence>
<dbReference type="EMBL" id="FOXV01000010">
    <property type="protein sequence ID" value="SFQ55688.1"/>
    <property type="molecule type" value="Genomic_DNA"/>
</dbReference>
<accession>A0A1I5ZGW0</accession>
<protein>
    <submittedName>
        <fullName evidence="2">Uncharacterized protein</fullName>
    </submittedName>
</protein>
<name>A0A1I5ZGW0_9RHOB</name>
<dbReference type="AlphaFoldDB" id="A0A1I5ZGW0"/>